<accession>A0A7J6P2N2</accession>
<proteinExistence type="predicted"/>
<dbReference type="AlphaFoldDB" id="A0A7J6P2N2"/>
<reference evidence="1 2" key="1">
    <citation type="submission" date="2020-04" db="EMBL/GenBank/DDBJ databases">
        <title>Perkinsus olseni comparative genomics.</title>
        <authorList>
            <person name="Bogema D.R."/>
        </authorList>
    </citation>
    <scope>NUCLEOTIDE SEQUENCE [LARGE SCALE GENOMIC DNA]</scope>
    <source>
        <strain evidence="1">00978-12</strain>
    </source>
</reference>
<dbReference type="EMBL" id="JABANP010000100">
    <property type="protein sequence ID" value="KAF4690379.1"/>
    <property type="molecule type" value="Genomic_DNA"/>
</dbReference>
<protein>
    <submittedName>
        <fullName evidence="1">Uncharacterized protein</fullName>
    </submittedName>
</protein>
<gene>
    <name evidence="1" type="ORF">FOZ60_000258</name>
</gene>
<comment type="caution">
    <text evidence="1">The sequence shown here is derived from an EMBL/GenBank/DDBJ whole genome shotgun (WGS) entry which is preliminary data.</text>
</comment>
<evidence type="ECO:0000313" key="2">
    <source>
        <dbReference type="Proteomes" id="UP000541610"/>
    </source>
</evidence>
<name>A0A7J6P2N2_PEROL</name>
<sequence>MRKLLNGPGDPEAMEDLRRVCGARIKLVYSLMSPEDAQRVARGEALTSVNYEFNEGYHALSVDRIPTHRIVVGGESVGGQAVKRFVPLVDLISMTLVSPVVSVEHKKESSATELNRKLLQGFSDLFSAVPRRCVVTLIVKEVSELLVMGNWAEAVRERAVDRRLLEKCNGEIELVSLVESIFGSYDVGPPDGNDQLGARAGARLSEIIAFLMRNGANSTSFVFITRSLSYLLAPFVRDIGIQYSVVDNPLAPTPAHQANRTEVYGFVL</sequence>
<organism evidence="1 2">
    <name type="scientific">Perkinsus olseni</name>
    <name type="common">Perkinsus atlanticus</name>
    <dbReference type="NCBI Taxonomy" id="32597"/>
    <lineage>
        <taxon>Eukaryota</taxon>
        <taxon>Sar</taxon>
        <taxon>Alveolata</taxon>
        <taxon>Perkinsozoa</taxon>
        <taxon>Perkinsea</taxon>
        <taxon>Perkinsida</taxon>
        <taxon>Perkinsidae</taxon>
        <taxon>Perkinsus</taxon>
    </lineage>
</organism>
<evidence type="ECO:0000313" key="1">
    <source>
        <dbReference type="EMBL" id="KAF4690379.1"/>
    </source>
</evidence>
<dbReference type="Proteomes" id="UP000541610">
    <property type="component" value="Unassembled WGS sequence"/>
</dbReference>